<sequence length="95" mass="9020">MPHTAVMVTILFVLGLAAAVGFAVWTSRRTTGTRPSAGNRYLGGSGGFGLSNNYGDTHHRDYSGDGGGGWSGGDGGGWSGGGDGGGGGGGGGGGS</sequence>
<evidence type="ECO:0000313" key="3">
    <source>
        <dbReference type="EMBL" id="GIM76248.1"/>
    </source>
</evidence>
<feature type="compositionally biased region" description="Gly residues" evidence="1">
    <location>
        <begin position="64"/>
        <end position="95"/>
    </location>
</feature>
<dbReference type="Proteomes" id="UP000681340">
    <property type="component" value="Unassembled WGS sequence"/>
</dbReference>
<reference evidence="3" key="1">
    <citation type="submission" date="2021-03" db="EMBL/GenBank/DDBJ databases">
        <title>Whole genome shotgun sequence of Actinoplanes auranticolor NBRC 12245.</title>
        <authorList>
            <person name="Komaki H."/>
            <person name="Tamura T."/>
        </authorList>
    </citation>
    <scope>NUCLEOTIDE SEQUENCE</scope>
    <source>
        <strain evidence="3">NBRC 12245</strain>
    </source>
</reference>
<keyword evidence="2" id="KW-0472">Membrane</keyword>
<keyword evidence="2" id="KW-0812">Transmembrane</keyword>
<proteinExistence type="predicted"/>
<protein>
    <submittedName>
        <fullName evidence="3">Uncharacterized protein</fullName>
    </submittedName>
</protein>
<gene>
    <name evidence="3" type="ORF">Aau02nite_69960</name>
</gene>
<dbReference type="EMBL" id="BOQL01000061">
    <property type="protein sequence ID" value="GIM76248.1"/>
    <property type="molecule type" value="Genomic_DNA"/>
</dbReference>
<keyword evidence="2" id="KW-1133">Transmembrane helix</keyword>
<evidence type="ECO:0000256" key="1">
    <source>
        <dbReference type="SAM" id="MobiDB-lite"/>
    </source>
</evidence>
<organism evidence="3 4">
    <name type="scientific">Actinoplanes auranticolor</name>
    <dbReference type="NCBI Taxonomy" id="47988"/>
    <lineage>
        <taxon>Bacteria</taxon>
        <taxon>Bacillati</taxon>
        <taxon>Actinomycetota</taxon>
        <taxon>Actinomycetes</taxon>
        <taxon>Micromonosporales</taxon>
        <taxon>Micromonosporaceae</taxon>
        <taxon>Actinoplanes</taxon>
    </lineage>
</organism>
<feature type="region of interest" description="Disordered" evidence="1">
    <location>
        <begin position="60"/>
        <end position="95"/>
    </location>
</feature>
<keyword evidence="4" id="KW-1185">Reference proteome</keyword>
<dbReference type="AlphaFoldDB" id="A0A919SSR0"/>
<accession>A0A919SSR0</accession>
<evidence type="ECO:0000313" key="4">
    <source>
        <dbReference type="Proteomes" id="UP000681340"/>
    </source>
</evidence>
<evidence type="ECO:0000256" key="2">
    <source>
        <dbReference type="SAM" id="Phobius"/>
    </source>
</evidence>
<comment type="caution">
    <text evidence="3">The sequence shown here is derived from an EMBL/GenBank/DDBJ whole genome shotgun (WGS) entry which is preliminary data.</text>
</comment>
<name>A0A919SSR0_9ACTN</name>
<feature type="transmembrane region" description="Helical" evidence="2">
    <location>
        <begin position="6"/>
        <end position="25"/>
    </location>
</feature>